<feature type="transmembrane region" description="Helical" evidence="5">
    <location>
        <begin position="52"/>
        <end position="69"/>
    </location>
</feature>
<feature type="transmembrane region" description="Helical" evidence="5">
    <location>
        <begin position="76"/>
        <end position="94"/>
    </location>
</feature>
<evidence type="ECO:0000313" key="6">
    <source>
        <dbReference type="EMBL" id="SEL81078.1"/>
    </source>
</evidence>
<proteinExistence type="predicted"/>
<evidence type="ECO:0000256" key="2">
    <source>
        <dbReference type="ARBA" id="ARBA00022692"/>
    </source>
</evidence>
<dbReference type="RefSeq" id="WP_074795799.1">
    <property type="nucleotide sequence ID" value="NZ_FOAD01000008.1"/>
</dbReference>
<feature type="transmembrane region" description="Helical" evidence="5">
    <location>
        <begin position="21"/>
        <end position="46"/>
    </location>
</feature>
<dbReference type="Pfam" id="PF07681">
    <property type="entry name" value="DoxX"/>
    <property type="match status" value="1"/>
</dbReference>
<evidence type="ECO:0000256" key="1">
    <source>
        <dbReference type="ARBA" id="ARBA00004141"/>
    </source>
</evidence>
<organism evidence="6 7">
    <name type="scientific">Haloferax larsenii</name>
    <dbReference type="NCBI Taxonomy" id="302484"/>
    <lineage>
        <taxon>Archaea</taxon>
        <taxon>Methanobacteriati</taxon>
        <taxon>Methanobacteriota</taxon>
        <taxon>Stenosarchaea group</taxon>
        <taxon>Halobacteria</taxon>
        <taxon>Halobacteriales</taxon>
        <taxon>Haloferacaceae</taxon>
        <taxon>Haloferax</taxon>
    </lineage>
</organism>
<dbReference type="Proteomes" id="UP000183894">
    <property type="component" value="Unassembled WGS sequence"/>
</dbReference>
<reference evidence="6 7" key="1">
    <citation type="submission" date="2016-10" db="EMBL/GenBank/DDBJ databases">
        <authorList>
            <person name="de Groot N.N."/>
        </authorList>
    </citation>
    <scope>NUCLEOTIDE SEQUENCE [LARGE SCALE GENOMIC DNA]</scope>
    <source>
        <strain evidence="6 7">CDM_5</strain>
    </source>
</reference>
<protein>
    <submittedName>
        <fullName evidence="6">Uncharacterized membrane protein</fullName>
    </submittedName>
</protein>
<dbReference type="PANTHER" id="PTHR36974:SF1">
    <property type="entry name" value="DOXX FAMILY MEMBRANE PROTEIN"/>
    <property type="match status" value="1"/>
</dbReference>
<dbReference type="PANTHER" id="PTHR36974">
    <property type="entry name" value="MEMBRANE PROTEIN-RELATED"/>
    <property type="match status" value="1"/>
</dbReference>
<dbReference type="OrthoDB" id="267238at2157"/>
<keyword evidence="4 5" id="KW-0472">Membrane</keyword>
<sequence length="134" mass="14571">MNAVSLSTIARFKRPLRYAMGVLYVVAGVMHFVVPSAYAGVIPPLFPQPLTLVYLSGIAEIVLGVGVMVQRTQRLAAWGLIALLVAVFPANVYMATSDVVLADVSPALKTPSTIALWLRLPMQGVLIAWAWWYT</sequence>
<evidence type="ECO:0000256" key="3">
    <source>
        <dbReference type="ARBA" id="ARBA00022989"/>
    </source>
</evidence>
<gene>
    <name evidence="6" type="ORF">SAMN04488691_108114</name>
</gene>
<evidence type="ECO:0000256" key="4">
    <source>
        <dbReference type="ARBA" id="ARBA00023136"/>
    </source>
</evidence>
<dbReference type="InterPro" id="IPR032808">
    <property type="entry name" value="DoxX"/>
</dbReference>
<name>A0A1H7T8Q7_HALLR</name>
<dbReference type="EMBL" id="FOAD01000008">
    <property type="protein sequence ID" value="SEL81078.1"/>
    <property type="molecule type" value="Genomic_DNA"/>
</dbReference>
<feature type="transmembrane region" description="Helical" evidence="5">
    <location>
        <begin position="114"/>
        <end position="133"/>
    </location>
</feature>
<keyword evidence="2 5" id="KW-0812">Transmembrane</keyword>
<evidence type="ECO:0000313" key="7">
    <source>
        <dbReference type="Proteomes" id="UP000183894"/>
    </source>
</evidence>
<evidence type="ECO:0000256" key="5">
    <source>
        <dbReference type="SAM" id="Phobius"/>
    </source>
</evidence>
<comment type="subcellular location">
    <subcellularLocation>
        <location evidence="1">Membrane</location>
        <topology evidence="1">Multi-pass membrane protein</topology>
    </subcellularLocation>
</comment>
<dbReference type="GO" id="GO:0016020">
    <property type="term" value="C:membrane"/>
    <property type="evidence" value="ECO:0007669"/>
    <property type="project" value="UniProtKB-SubCell"/>
</dbReference>
<keyword evidence="3 5" id="KW-1133">Transmembrane helix</keyword>
<accession>A0A1H7T8Q7</accession>
<dbReference type="AlphaFoldDB" id="A0A1H7T8Q7"/>